<evidence type="ECO:0000313" key="2">
    <source>
        <dbReference type="Proteomes" id="UP001595477"/>
    </source>
</evidence>
<proteinExistence type="predicted"/>
<dbReference type="EMBL" id="JBHRSX010000101">
    <property type="protein sequence ID" value="MFC3204236.1"/>
    <property type="molecule type" value="Genomic_DNA"/>
</dbReference>
<dbReference type="RefSeq" id="WP_123325494.1">
    <property type="nucleotide sequence ID" value="NZ_JBHRSX010000101.1"/>
</dbReference>
<sequence>MPLLEAFEANHTEAIAPVTPNFEVAGIERGSDDGNLGSCSDFGFITFKLSGNYPPQGYIFERVSGEFEDRLFEAVAVKPSKFVDDNSSFTFVWLDGSSNEQEPIDFTVSIVAVNMAGERSEPQYLKVRHPGVASPWWKFW</sequence>
<evidence type="ECO:0008006" key="3">
    <source>
        <dbReference type="Google" id="ProtNLM"/>
    </source>
</evidence>
<name>A0ABV7K5C3_9ALTE</name>
<dbReference type="Proteomes" id="UP001595477">
    <property type="component" value="Unassembled WGS sequence"/>
</dbReference>
<protein>
    <recommendedName>
        <fullName evidence="3">Cadherin domain-containing protein</fullName>
    </recommendedName>
</protein>
<reference evidence="2" key="1">
    <citation type="journal article" date="2019" name="Int. J. Syst. Evol. Microbiol.">
        <title>The Global Catalogue of Microorganisms (GCM) 10K type strain sequencing project: providing services to taxonomists for standard genome sequencing and annotation.</title>
        <authorList>
            <consortium name="The Broad Institute Genomics Platform"/>
            <consortium name="The Broad Institute Genome Sequencing Center for Infectious Disease"/>
            <person name="Wu L."/>
            <person name="Ma J."/>
        </authorList>
    </citation>
    <scope>NUCLEOTIDE SEQUENCE [LARGE SCALE GENOMIC DNA]</scope>
    <source>
        <strain evidence="2">KCTC 52449</strain>
    </source>
</reference>
<evidence type="ECO:0000313" key="1">
    <source>
        <dbReference type="EMBL" id="MFC3204236.1"/>
    </source>
</evidence>
<organism evidence="1 2">
    <name type="scientific">Alteromonas oceani</name>
    <dbReference type="NCBI Taxonomy" id="2071609"/>
    <lineage>
        <taxon>Bacteria</taxon>
        <taxon>Pseudomonadati</taxon>
        <taxon>Pseudomonadota</taxon>
        <taxon>Gammaproteobacteria</taxon>
        <taxon>Alteromonadales</taxon>
        <taxon>Alteromonadaceae</taxon>
        <taxon>Alteromonas/Salinimonas group</taxon>
        <taxon>Alteromonas</taxon>
    </lineage>
</organism>
<gene>
    <name evidence="1" type="ORF">ACFOEW_20725</name>
</gene>
<accession>A0ABV7K5C3</accession>
<keyword evidence="2" id="KW-1185">Reference proteome</keyword>
<comment type="caution">
    <text evidence="1">The sequence shown here is derived from an EMBL/GenBank/DDBJ whole genome shotgun (WGS) entry which is preliminary data.</text>
</comment>